<feature type="region of interest" description="Disordered" evidence="3">
    <location>
        <begin position="235"/>
        <end position="261"/>
    </location>
</feature>
<dbReference type="EMBL" id="JAKMXF010000222">
    <property type="protein sequence ID" value="KAI6654247.1"/>
    <property type="molecule type" value="Genomic_DNA"/>
</dbReference>
<keyword evidence="6" id="KW-1185">Reference proteome</keyword>
<dbReference type="PROSITE" id="PS00796">
    <property type="entry name" value="1433_1"/>
    <property type="match status" value="1"/>
</dbReference>
<comment type="caution">
    <text evidence="5">The sequence shown here is derived from an EMBL/GenBank/DDBJ whole genome shotgun (WGS) entry which is preliminary data.</text>
</comment>
<dbReference type="SUPFAM" id="SSF48445">
    <property type="entry name" value="14-3-3 protein"/>
    <property type="match status" value="1"/>
</dbReference>
<dbReference type="SMART" id="SM00101">
    <property type="entry name" value="14_3_3"/>
    <property type="match status" value="1"/>
</dbReference>
<dbReference type="AlphaFoldDB" id="A0AAV7JZ69"/>
<evidence type="ECO:0000256" key="3">
    <source>
        <dbReference type="SAM" id="MobiDB-lite"/>
    </source>
</evidence>
<feature type="domain" description="14-3-3" evidence="4">
    <location>
        <begin position="4"/>
        <end position="248"/>
    </location>
</feature>
<feature type="site" description="Interaction with phosphoserine on interacting protein" evidence="2">
    <location>
        <position position="132"/>
    </location>
</feature>
<evidence type="ECO:0000313" key="6">
    <source>
        <dbReference type="Proteomes" id="UP001165289"/>
    </source>
</evidence>
<dbReference type="PRINTS" id="PR00305">
    <property type="entry name" value="1433ZETA"/>
</dbReference>
<dbReference type="InterPro" id="IPR023410">
    <property type="entry name" value="14-3-3_domain"/>
</dbReference>
<evidence type="ECO:0000256" key="2">
    <source>
        <dbReference type="PIRSR" id="PIRSR000868-1"/>
    </source>
</evidence>
<gene>
    <name evidence="5" type="ORF">LOD99_646</name>
</gene>
<reference evidence="5 6" key="1">
    <citation type="journal article" date="2023" name="BMC Biol.">
        <title>The compact genome of the sponge Oopsacas minuta (Hexactinellida) is lacking key metazoan core genes.</title>
        <authorList>
            <person name="Santini S."/>
            <person name="Schenkelaars Q."/>
            <person name="Jourda C."/>
            <person name="Duchesne M."/>
            <person name="Belahbib H."/>
            <person name="Rocher C."/>
            <person name="Selva M."/>
            <person name="Riesgo A."/>
            <person name="Vervoort M."/>
            <person name="Leys S.P."/>
            <person name="Kodjabachian L."/>
            <person name="Le Bivic A."/>
            <person name="Borchiellini C."/>
            <person name="Claverie J.M."/>
            <person name="Renard E."/>
        </authorList>
    </citation>
    <scope>NUCLEOTIDE SEQUENCE [LARGE SCALE GENOMIC DNA]</scope>
    <source>
        <strain evidence="5">SPO-2</strain>
    </source>
</reference>
<dbReference type="InterPro" id="IPR000308">
    <property type="entry name" value="14-3-3"/>
</dbReference>
<organism evidence="5 6">
    <name type="scientific">Oopsacas minuta</name>
    <dbReference type="NCBI Taxonomy" id="111878"/>
    <lineage>
        <taxon>Eukaryota</taxon>
        <taxon>Metazoa</taxon>
        <taxon>Porifera</taxon>
        <taxon>Hexactinellida</taxon>
        <taxon>Hexasterophora</taxon>
        <taxon>Lyssacinosida</taxon>
        <taxon>Leucopsacidae</taxon>
        <taxon>Oopsacas</taxon>
    </lineage>
</organism>
<dbReference type="PIRSF" id="PIRSF000868">
    <property type="entry name" value="14-3-3"/>
    <property type="match status" value="1"/>
</dbReference>
<sequence>MSTRAELIQMAKLAEQGERFDDMVEYMKEVAQSSEKMAIEDRNLLSVAYKNIVGSRRNALRILGSIKDKEERKEPDGYKLKTVIEYRDKLEAELDALCLELLDQVLNDAFLGRVEECGSQVFFLKMKGDYYRYMAEYKEGEALKQVCTQAEDCYSKAWATASKELSATDPIRLGLVLNYSVFHFEIMNESEEACKLAKQSFEEAKSGIDDISDENYKDSMLILQLLRDNLSLWTQDEPSVDPIDDEPGDIPKQDDGDDDDA</sequence>
<evidence type="ECO:0000256" key="1">
    <source>
        <dbReference type="ARBA" id="ARBA00006141"/>
    </source>
</evidence>
<dbReference type="CDD" id="cd08774">
    <property type="entry name" value="14-3-3"/>
    <property type="match status" value="1"/>
</dbReference>
<dbReference type="Gene3D" id="1.20.190.20">
    <property type="entry name" value="14-3-3 domain"/>
    <property type="match status" value="1"/>
</dbReference>
<evidence type="ECO:0000313" key="5">
    <source>
        <dbReference type="EMBL" id="KAI6654247.1"/>
    </source>
</evidence>
<dbReference type="PANTHER" id="PTHR18860">
    <property type="entry name" value="14-3-3 PROTEIN"/>
    <property type="match status" value="1"/>
</dbReference>
<evidence type="ECO:0000259" key="4">
    <source>
        <dbReference type="SMART" id="SM00101"/>
    </source>
</evidence>
<protein>
    <submittedName>
        <fullName evidence="5">14-3-3 protein</fullName>
    </submittedName>
</protein>
<dbReference type="InterPro" id="IPR036815">
    <property type="entry name" value="14-3-3_dom_sf"/>
</dbReference>
<dbReference type="InterPro" id="IPR023409">
    <property type="entry name" value="14-3-3_CS"/>
</dbReference>
<name>A0AAV7JZ69_9METZ</name>
<feature type="site" description="Interaction with phosphoserine on interacting protein" evidence="2">
    <location>
        <position position="57"/>
    </location>
</feature>
<accession>A0AAV7JZ69</accession>
<comment type="similarity">
    <text evidence="1">Belongs to the 14-3-3 family.</text>
</comment>
<dbReference type="Pfam" id="PF00244">
    <property type="entry name" value="14-3-3"/>
    <property type="match status" value="1"/>
</dbReference>
<feature type="compositionally biased region" description="Acidic residues" evidence="3">
    <location>
        <begin position="238"/>
        <end position="248"/>
    </location>
</feature>
<dbReference type="Proteomes" id="UP001165289">
    <property type="component" value="Unassembled WGS sequence"/>
</dbReference>
<proteinExistence type="inferred from homology"/>